<dbReference type="InterPro" id="IPR019500">
    <property type="entry name" value="Pep_S46"/>
</dbReference>
<evidence type="ECO:0000256" key="2">
    <source>
        <dbReference type="ARBA" id="ARBA00022438"/>
    </source>
</evidence>
<feature type="chain" id="PRO_5044973467" description="Dipeptidyl-peptidase" evidence="6">
    <location>
        <begin position="21"/>
        <end position="720"/>
    </location>
</feature>
<dbReference type="Gene3D" id="2.40.10.10">
    <property type="entry name" value="Trypsin-like serine proteases"/>
    <property type="match status" value="1"/>
</dbReference>
<keyword evidence="3 6" id="KW-0645">Protease</keyword>
<dbReference type="EMBL" id="JBHSSW010000003">
    <property type="protein sequence ID" value="MFC6197015.1"/>
    <property type="molecule type" value="Genomic_DNA"/>
</dbReference>
<comment type="caution">
    <text evidence="7">The sequence shown here is derived from an EMBL/GenBank/DDBJ whole genome shotgun (WGS) entry which is preliminary data.</text>
</comment>
<comment type="similarity">
    <text evidence="1 6">Belongs to the peptidase S46 family.</text>
</comment>
<dbReference type="EC" id="3.4.14.-" evidence="6"/>
<accession>A0ABW1S5S4</accession>
<dbReference type="Pfam" id="PF10459">
    <property type="entry name" value="Peptidase_S46"/>
    <property type="match status" value="1"/>
</dbReference>
<evidence type="ECO:0000313" key="8">
    <source>
        <dbReference type="Proteomes" id="UP001596303"/>
    </source>
</evidence>
<keyword evidence="5 6" id="KW-0378">Hydrolase</keyword>
<keyword evidence="4 6" id="KW-0732">Signal</keyword>
<dbReference type="SUPFAM" id="SSF50494">
    <property type="entry name" value="Trypsin-like serine proteases"/>
    <property type="match status" value="1"/>
</dbReference>
<gene>
    <name evidence="7" type="ORF">ACFQDM_02950</name>
</gene>
<evidence type="ECO:0000256" key="4">
    <source>
        <dbReference type="ARBA" id="ARBA00022729"/>
    </source>
</evidence>
<keyword evidence="6" id="KW-0720">Serine protease</keyword>
<dbReference type="PANTHER" id="PTHR38469">
    <property type="entry name" value="PERIPLASMIC PEPTIDASE SUBFAMILY S1B"/>
    <property type="match status" value="1"/>
</dbReference>
<dbReference type="InterPro" id="IPR009003">
    <property type="entry name" value="Peptidase_S1_PA"/>
</dbReference>
<dbReference type="PANTHER" id="PTHR38469:SF1">
    <property type="entry name" value="PERIPLASMIC PEPTIDASE SUBFAMILY S1B"/>
    <property type="match status" value="1"/>
</dbReference>
<protein>
    <recommendedName>
        <fullName evidence="6">Dipeptidyl-peptidase</fullName>
        <ecNumber evidence="6">3.4.14.-</ecNumber>
    </recommendedName>
</protein>
<keyword evidence="8" id="KW-1185">Reference proteome</keyword>
<dbReference type="InterPro" id="IPR043504">
    <property type="entry name" value="Peptidase_S1_PA_chymotrypsin"/>
</dbReference>
<organism evidence="7 8">
    <name type="scientific">Ponticaulis profundi</name>
    <dbReference type="NCBI Taxonomy" id="2665222"/>
    <lineage>
        <taxon>Bacteria</taxon>
        <taxon>Pseudomonadati</taxon>
        <taxon>Pseudomonadota</taxon>
        <taxon>Alphaproteobacteria</taxon>
        <taxon>Hyphomonadales</taxon>
        <taxon>Hyphomonadaceae</taxon>
        <taxon>Ponticaulis</taxon>
    </lineage>
</organism>
<dbReference type="RefSeq" id="WP_377375223.1">
    <property type="nucleotide sequence ID" value="NZ_JBHSSW010000003.1"/>
</dbReference>
<comment type="function">
    <text evidence="6">Catalyzes the removal of dipeptides from the N-terminus of oligopeptides.</text>
</comment>
<evidence type="ECO:0000256" key="6">
    <source>
        <dbReference type="RuleBase" id="RU366067"/>
    </source>
</evidence>
<keyword evidence="2 6" id="KW-0031">Aminopeptidase</keyword>
<sequence>MKRALLASAAFLAFASPSHAKEGMYTPDQLPEIAEDLQATGLELDPQSLTDLTSFPMGAVISLGGCTASFVSPEGLVVTNHHCARGSVQYNSTEEKNYLEDGFLAATKGEELKAAPGSRVYVTVDVKDVTDTITSDLGDLTGKARYDAIDLSEKELIAECEAEGPYRCQVGAFFGGMQYKLIKRLEIRDVRLVYAPGDNIGKYGGDIDNWMWPRHTGDFSFYRAYVGPDGKPADYSEDNIPFQPEHYLKVSAGGLEEGDFVMAAGYPGSTNRYERLKEVEYVFDWYYPTWVETRQDWIDTIIDTAPEGSDMRIKYESRLAGLNNYVKNRAGQLEGARRVGLKDLRAEREAALDAWIAEDDSRAAYGEAIAQLDALTEQSADANKKRFWYAGATTPALLDAAQRLYRLSVEQEKPDAERESGYQERDLTFIRQRLEALDRRYDPTVDKAEWMLFLEKYMAAPEAYRVAALDEALGLGETFNEDEISARLDAYYAGTTLGDTETRVGLIDADKAELEALDDPFMQLAIALFETEMAMEAEAKERAGQMGELRSAYMEAIIGWQKSNGVTTYPDANSTLRVTYGTVMGGSPKDGLIYTPFTSLEGITEKDSGVEPFNAPQAQLDLIDEQAYGDYALESLGSVPVNFLSDLDSTGGNSGSPTLNGKGELVGLLFDGTLESVNADWHFDPKTTRTIHVDSRYMLWVMEKVSGADNLIEEMTIVSE</sequence>
<feature type="signal peptide" evidence="6">
    <location>
        <begin position="1"/>
        <end position="20"/>
    </location>
</feature>
<evidence type="ECO:0000256" key="3">
    <source>
        <dbReference type="ARBA" id="ARBA00022670"/>
    </source>
</evidence>
<evidence type="ECO:0000256" key="5">
    <source>
        <dbReference type="ARBA" id="ARBA00022801"/>
    </source>
</evidence>
<proteinExistence type="inferred from homology"/>
<evidence type="ECO:0000313" key="7">
    <source>
        <dbReference type="EMBL" id="MFC6197015.1"/>
    </source>
</evidence>
<name>A0ABW1S5S4_9PROT</name>
<reference evidence="8" key="1">
    <citation type="journal article" date="2019" name="Int. J. Syst. Evol. Microbiol.">
        <title>The Global Catalogue of Microorganisms (GCM) 10K type strain sequencing project: providing services to taxonomists for standard genome sequencing and annotation.</title>
        <authorList>
            <consortium name="The Broad Institute Genomics Platform"/>
            <consortium name="The Broad Institute Genome Sequencing Center for Infectious Disease"/>
            <person name="Wu L."/>
            <person name="Ma J."/>
        </authorList>
    </citation>
    <scope>NUCLEOTIDE SEQUENCE [LARGE SCALE GENOMIC DNA]</scope>
    <source>
        <strain evidence="8">CGMCC-1.15741</strain>
    </source>
</reference>
<dbReference type="Proteomes" id="UP001596303">
    <property type="component" value="Unassembled WGS sequence"/>
</dbReference>
<evidence type="ECO:0000256" key="1">
    <source>
        <dbReference type="ARBA" id="ARBA00010491"/>
    </source>
</evidence>